<dbReference type="Gene3D" id="3.90.550.10">
    <property type="entry name" value="Spore Coat Polysaccharide Biosynthesis Protein SpsA, Chain A"/>
    <property type="match status" value="1"/>
</dbReference>
<evidence type="ECO:0000313" key="2">
    <source>
        <dbReference type="Proteomes" id="UP001201985"/>
    </source>
</evidence>
<sequence length="372" mass="42747">MAESHPTIEAPIIIFAFDRAAYLRRFCESLKAQQGVALDEQRIFLLQDGAVSRRSGVRYAEDEAIADSIAAFRAVFPQGQVMASAENLGIAFNIRRGESLAFETLGVETAYFFEDDLELGPAYLLMMERLRGLLAPFPEIGYFAAYGDHRATPDPNRVQVVPLDHHWGFALRREPWTRIQEWLAPYFAILNKTDYQSRNHIGVYRWLERQAMAIDKSSQDALKAVACAQLGIARVMTDTTFGRYIGEKGASFNERRFREMGYDRMVPAERGDLPLDPPTEGAIRAILARQQAHFRNFREREFDGFLERYGACNWDADRAVTREELDNLYALLLDRLPEGEHIYEQYVGKAPVRRLRDIMINSREFRGRTFRS</sequence>
<evidence type="ECO:0000313" key="1">
    <source>
        <dbReference type="EMBL" id="MCI0755249.1"/>
    </source>
</evidence>
<reference evidence="1 2" key="1">
    <citation type="submission" date="2022-03" db="EMBL/GenBank/DDBJ databases">
        <title>Complete genome analysis of Roseomonas KG 17.1 : a prolific producer of plant growth promoters.</title>
        <authorList>
            <person name="Saadouli I."/>
            <person name="Najjari A."/>
            <person name="Mosbah A."/>
            <person name="Ouzari H.I."/>
        </authorList>
    </citation>
    <scope>NUCLEOTIDE SEQUENCE [LARGE SCALE GENOMIC DNA]</scope>
    <source>
        <strain evidence="1 2">KG17-1</strain>
    </source>
</reference>
<comment type="caution">
    <text evidence="1">The sequence shown here is derived from an EMBL/GenBank/DDBJ whole genome shotgun (WGS) entry which is preliminary data.</text>
</comment>
<dbReference type="Proteomes" id="UP001201985">
    <property type="component" value="Unassembled WGS sequence"/>
</dbReference>
<evidence type="ECO:0008006" key="3">
    <source>
        <dbReference type="Google" id="ProtNLM"/>
    </source>
</evidence>
<dbReference type="SUPFAM" id="SSF53448">
    <property type="entry name" value="Nucleotide-diphospho-sugar transferases"/>
    <property type="match status" value="1"/>
</dbReference>
<organism evidence="1 2">
    <name type="scientific">Teichococcus vastitatis</name>
    <dbReference type="NCBI Taxonomy" id="2307076"/>
    <lineage>
        <taxon>Bacteria</taxon>
        <taxon>Pseudomonadati</taxon>
        <taxon>Pseudomonadota</taxon>
        <taxon>Alphaproteobacteria</taxon>
        <taxon>Acetobacterales</taxon>
        <taxon>Roseomonadaceae</taxon>
        <taxon>Roseomonas</taxon>
    </lineage>
</organism>
<keyword evidence="2" id="KW-1185">Reference proteome</keyword>
<dbReference type="InterPro" id="IPR029044">
    <property type="entry name" value="Nucleotide-diphossugar_trans"/>
</dbReference>
<dbReference type="RefSeq" id="WP_241793324.1">
    <property type="nucleotide sequence ID" value="NZ_JALBUU010000028.1"/>
</dbReference>
<gene>
    <name evidence="1" type="ORF">MON41_16135</name>
</gene>
<accession>A0ABS9W7H5</accession>
<proteinExistence type="predicted"/>
<name>A0ABS9W7H5_9PROT</name>
<protein>
    <recommendedName>
        <fullName evidence="3">Glycosyl transferase family 2</fullName>
    </recommendedName>
</protein>
<dbReference type="EMBL" id="JALBUU010000028">
    <property type="protein sequence ID" value="MCI0755249.1"/>
    <property type="molecule type" value="Genomic_DNA"/>
</dbReference>